<evidence type="ECO:0000313" key="1">
    <source>
        <dbReference type="EMBL" id="SCG68797.1"/>
    </source>
</evidence>
<dbReference type="EMBL" id="LT607754">
    <property type="protein sequence ID" value="SCG68797.1"/>
    <property type="molecule type" value="Genomic_DNA"/>
</dbReference>
<dbReference type="AlphaFoldDB" id="A0A1C5JDY8"/>
<sequence>MTDAHGASRDGAQIAATADVDERATIRSGTRVWHVAQVREGRRSCPASLTPGLG</sequence>
<evidence type="ECO:0000313" key="2">
    <source>
        <dbReference type="Proteomes" id="UP000198221"/>
    </source>
</evidence>
<name>A0A1C5JDY8_9ACTN</name>
<organism evidence="1 2">
    <name type="scientific">Micromonospora inositola</name>
    <dbReference type="NCBI Taxonomy" id="47865"/>
    <lineage>
        <taxon>Bacteria</taxon>
        <taxon>Bacillati</taxon>
        <taxon>Actinomycetota</taxon>
        <taxon>Actinomycetes</taxon>
        <taxon>Micromonosporales</taxon>
        <taxon>Micromonosporaceae</taxon>
        <taxon>Micromonospora</taxon>
    </lineage>
</organism>
<accession>A0A1C5JDY8</accession>
<proteinExistence type="predicted"/>
<dbReference type="RefSeq" id="WP_197698946.1">
    <property type="nucleotide sequence ID" value="NZ_LT607754.1"/>
</dbReference>
<dbReference type="Proteomes" id="UP000198221">
    <property type="component" value="Chromosome I"/>
</dbReference>
<keyword evidence="2" id="KW-1185">Reference proteome</keyword>
<protein>
    <submittedName>
        <fullName evidence="1">Uncharacterized protein</fullName>
    </submittedName>
</protein>
<gene>
    <name evidence="1" type="ORF">GA0070613_4508</name>
</gene>
<reference evidence="2" key="1">
    <citation type="submission" date="2016-06" db="EMBL/GenBank/DDBJ databases">
        <authorList>
            <person name="Varghese N."/>
            <person name="Submissions Spin"/>
        </authorList>
    </citation>
    <scope>NUCLEOTIDE SEQUENCE [LARGE SCALE GENOMIC DNA]</scope>
    <source>
        <strain evidence="2">DSM 43819</strain>
    </source>
</reference>